<sequence>MPAKREYSSDSDEKPKRSVSGSPKKSRISQGKKPFTSEEETAFLEIIDEIVKSNLWNAAKNRPELADRKQASVQVHWDAMFKKMKRP</sequence>
<reference evidence="3" key="2">
    <citation type="submission" date="2013-12" db="EMBL/GenBank/DDBJ databases">
        <title>Evolution of pathogenesis and genome organization in the Tremellales.</title>
        <authorList>
            <person name="Cuomo C."/>
            <person name="Litvintseva A."/>
            <person name="Heitman J."/>
            <person name="Chen Y."/>
            <person name="Sun S."/>
            <person name="Springer D."/>
            <person name="Dromer F."/>
            <person name="Young S."/>
            <person name="Zeng Q."/>
            <person name="Chapman S."/>
            <person name="Gujja S."/>
            <person name="Saif S."/>
            <person name="Birren B."/>
        </authorList>
    </citation>
    <scope>NUCLEOTIDE SEQUENCE [LARGE SCALE GENOMIC DNA]</scope>
    <source>
        <strain evidence="3">CBS 10435</strain>
    </source>
</reference>
<keyword evidence="3" id="KW-1185">Reference proteome</keyword>
<feature type="region of interest" description="Disordered" evidence="1">
    <location>
        <begin position="1"/>
        <end position="38"/>
    </location>
</feature>
<dbReference type="AlphaFoldDB" id="A0A1B9IYP0"/>
<organism evidence="2 3">
    <name type="scientific">Kwoniella mangroviensis CBS 10435</name>
    <dbReference type="NCBI Taxonomy" id="1331196"/>
    <lineage>
        <taxon>Eukaryota</taxon>
        <taxon>Fungi</taxon>
        <taxon>Dikarya</taxon>
        <taxon>Basidiomycota</taxon>
        <taxon>Agaricomycotina</taxon>
        <taxon>Tremellomycetes</taxon>
        <taxon>Tremellales</taxon>
        <taxon>Cryptococcaceae</taxon>
        <taxon>Kwoniella</taxon>
    </lineage>
</organism>
<name>A0A1B9IYP0_9TREE</name>
<evidence type="ECO:0000256" key="1">
    <source>
        <dbReference type="SAM" id="MobiDB-lite"/>
    </source>
</evidence>
<feature type="compositionally biased region" description="Basic and acidic residues" evidence="1">
    <location>
        <begin position="1"/>
        <end position="16"/>
    </location>
</feature>
<accession>A0A1B9IYP0</accession>
<dbReference type="OrthoDB" id="2563576at2759"/>
<dbReference type="Proteomes" id="UP000092583">
    <property type="component" value="Unassembled WGS sequence"/>
</dbReference>
<evidence type="ECO:0008006" key="4">
    <source>
        <dbReference type="Google" id="ProtNLM"/>
    </source>
</evidence>
<protein>
    <recommendedName>
        <fullName evidence="4">Myb-like domain-containing protein</fullName>
    </recommendedName>
</protein>
<gene>
    <name evidence="2" type="ORF">L486_00269</name>
</gene>
<evidence type="ECO:0000313" key="3">
    <source>
        <dbReference type="Proteomes" id="UP000092583"/>
    </source>
</evidence>
<dbReference type="EMBL" id="KI669459">
    <property type="protein sequence ID" value="OCF60633.1"/>
    <property type="molecule type" value="Genomic_DNA"/>
</dbReference>
<reference evidence="2 3" key="1">
    <citation type="submission" date="2013-07" db="EMBL/GenBank/DDBJ databases">
        <title>The Genome Sequence of Kwoniella mangroviensis CBS10435.</title>
        <authorList>
            <consortium name="The Broad Institute Genome Sequencing Platform"/>
            <person name="Cuomo C."/>
            <person name="Litvintseva A."/>
            <person name="Chen Y."/>
            <person name="Heitman J."/>
            <person name="Sun S."/>
            <person name="Springer D."/>
            <person name="Dromer F."/>
            <person name="Young S.K."/>
            <person name="Zeng Q."/>
            <person name="Gargeya S."/>
            <person name="Fitzgerald M."/>
            <person name="Abouelleil A."/>
            <person name="Alvarado L."/>
            <person name="Berlin A.M."/>
            <person name="Chapman S.B."/>
            <person name="Dewar J."/>
            <person name="Goldberg J."/>
            <person name="Griggs A."/>
            <person name="Gujja S."/>
            <person name="Hansen M."/>
            <person name="Howarth C."/>
            <person name="Imamovic A."/>
            <person name="Larimer J."/>
            <person name="McCowan C."/>
            <person name="Murphy C."/>
            <person name="Pearson M."/>
            <person name="Priest M."/>
            <person name="Roberts A."/>
            <person name="Saif S."/>
            <person name="Shea T."/>
            <person name="Sykes S."/>
            <person name="Wortman J."/>
            <person name="Nusbaum C."/>
            <person name="Birren B."/>
        </authorList>
    </citation>
    <scope>NUCLEOTIDE SEQUENCE [LARGE SCALE GENOMIC DNA]</scope>
    <source>
        <strain evidence="2 3">CBS 10435</strain>
    </source>
</reference>
<evidence type="ECO:0000313" key="2">
    <source>
        <dbReference type="EMBL" id="OCF60633.1"/>
    </source>
</evidence>
<proteinExistence type="predicted"/>